<organism evidence="1 2">
    <name type="scientific">Hungatella hathewayi WAL-18680</name>
    <dbReference type="NCBI Taxonomy" id="742737"/>
    <lineage>
        <taxon>Bacteria</taxon>
        <taxon>Bacillati</taxon>
        <taxon>Bacillota</taxon>
        <taxon>Clostridia</taxon>
        <taxon>Lachnospirales</taxon>
        <taxon>Lachnospiraceae</taxon>
        <taxon>Hungatella</taxon>
    </lineage>
</organism>
<dbReference type="InterPro" id="IPR007553">
    <property type="entry name" value="2-thiour_desulf"/>
</dbReference>
<dbReference type="PANTHER" id="PTHR30087:SF1">
    <property type="entry name" value="HYPOTHETICAL CYTOSOLIC PROTEIN"/>
    <property type="match status" value="1"/>
</dbReference>
<evidence type="ECO:0000313" key="1">
    <source>
        <dbReference type="EMBL" id="EHI58903.1"/>
    </source>
</evidence>
<evidence type="ECO:0000313" key="2">
    <source>
        <dbReference type="Proteomes" id="UP000005384"/>
    </source>
</evidence>
<protein>
    <submittedName>
        <fullName evidence="1">Uncharacterized protein</fullName>
    </submittedName>
</protein>
<comment type="caution">
    <text evidence="1">The sequence shown here is derived from an EMBL/GenBank/DDBJ whole genome shotgun (WGS) entry which is preliminary data.</text>
</comment>
<dbReference type="HOGENOM" id="CLU_076318_1_1_9"/>
<reference evidence="1 2" key="1">
    <citation type="submission" date="2011-08" db="EMBL/GenBank/DDBJ databases">
        <title>The Genome Sequence of Clostridium hathewayi WAL-18680.</title>
        <authorList>
            <consortium name="The Broad Institute Genome Sequencing Platform"/>
            <person name="Earl A."/>
            <person name="Ward D."/>
            <person name="Feldgarden M."/>
            <person name="Gevers D."/>
            <person name="Finegold S.M."/>
            <person name="Summanen P.H."/>
            <person name="Molitoris D.R."/>
            <person name="Song M."/>
            <person name="Daigneault M."/>
            <person name="Allen-Vercoe E."/>
            <person name="Young S.K."/>
            <person name="Zeng Q."/>
            <person name="Gargeya S."/>
            <person name="Fitzgerald M."/>
            <person name="Haas B."/>
            <person name="Abouelleil A."/>
            <person name="Alvarado L."/>
            <person name="Arachchi H.M."/>
            <person name="Berlin A."/>
            <person name="Brown A."/>
            <person name="Chapman S.B."/>
            <person name="Chen Z."/>
            <person name="Dunbar C."/>
            <person name="Freedman E."/>
            <person name="Gearin G."/>
            <person name="Gellesch M."/>
            <person name="Goldberg J."/>
            <person name="Griggs A."/>
            <person name="Gujja S."/>
            <person name="Heiman D."/>
            <person name="Howarth C."/>
            <person name="Larson L."/>
            <person name="Lui A."/>
            <person name="MacDonald P.J.P."/>
            <person name="Montmayeur A."/>
            <person name="Murphy C."/>
            <person name="Neiman D."/>
            <person name="Pearson M."/>
            <person name="Priest M."/>
            <person name="Roberts A."/>
            <person name="Saif S."/>
            <person name="Shea T."/>
            <person name="Shenoy N."/>
            <person name="Sisk P."/>
            <person name="Stolte C."/>
            <person name="Sykes S."/>
            <person name="Wortman J."/>
            <person name="Nusbaum C."/>
            <person name="Birren B."/>
        </authorList>
    </citation>
    <scope>NUCLEOTIDE SEQUENCE [LARGE SCALE GENOMIC DNA]</scope>
    <source>
        <strain evidence="1 2">WAL-18680</strain>
    </source>
</reference>
<dbReference type="OrthoDB" id="9797779at2"/>
<dbReference type="EMBL" id="ADLN01000082">
    <property type="protein sequence ID" value="EHI58903.1"/>
    <property type="molecule type" value="Genomic_DNA"/>
</dbReference>
<dbReference type="Proteomes" id="UP000005384">
    <property type="component" value="Unassembled WGS sequence"/>
</dbReference>
<dbReference type="AlphaFoldDB" id="G5IHZ7"/>
<accession>G5IHZ7</accession>
<gene>
    <name evidence="1" type="ORF">HMPREF9473_03125</name>
</gene>
<dbReference type="RefSeq" id="WP_006781104.1">
    <property type="nucleotide sequence ID" value="NZ_CP040506.1"/>
</dbReference>
<dbReference type="PANTHER" id="PTHR30087">
    <property type="entry name" value="INNER MEMBRANE PROTEIN"/>
    <property type="match status" value="1"/>
</dbReference>
<dbReference type="PATRIC" id="fig|742737.3.peg.3099"/>
<proteinExistence type="predicted"/>
<keyword evidence="2" id="KW-1185">Reference proteome</keyword>
<name>G5IHZ7_9FIRM</name>
<dbReference type="Pfam" id="PF04463">
    <property type="entry name" value="2-thiour_desulf"/>
    <property type="match status" value="1"/>
</dbReference>
<sequence length="156" mass="17116">MNILVSACLLGVFCRYDGQEKSNPDVVKLMERHTLIPVCPEQAGGMMTPRLPSERRGTQVVNRENEDVTAYYEKGAEQALKLARLYHCEYAILKERSPSCGKGHIYDGTFTGTLVPGDGVTAALLTEHGIKVIGESRISQVFGNDKGGNSDELEEK</sequence>